<feature type="domain" description="Histidine kinase/HSP90-like ATPase" evidence="11">
    <location>
        <begin position="321"/>
        <end position="410"/>
    </location>
</feature>
<reference evidence="12 13" key="1">
    <citation type="submission" date="2024-05" db="EMBL/GenBank/DDBJ databases">
        <title>Microbispora sp.ZYX-F-249.</title>
        <authorList>
            <person name="Xie H."/>
        </authorList>
    </citation>
    <scope>NUCLEOTIDE SEQUENCE [LARGE SCALE GENOMIC DNA]</scope>
    <source>
        <strain evidence="12 13">ZYX-F-249</strain>
    </source>
</reference>
<evidence type="ECO:0000259" key="11">
    <source>
        <dbReference type="SMART" id="SM00387"/>
    </source>
</evidence>
<dbReference type="SUPFAM" id="SSF55874">
    <property type="entry name" value="ATPase domain of HSP90 chaperone/DNA topoisomerase II/histidine kinase"/>
    <property type="match status" value="1"/>
</dbReference>
<feature type="transmembrane region" description="Helical" evidence="10">
    <location>
        <begin position="147"/>
        <end position="167"/>
    </location>
</feature>
<evidence type="ECO:0000256" key="5">
    <source>
        <dbReference type="ARBA" id="ARBA00022741"/>
    </source>
</evidence>
<evidence type="ECO:0000256" key="3">
    <source>
        <dbReference type="ARBA" id="ARBA00022553"/>
    </source>
</evidence>
<dbReference type="Proteomes" id="UP001447516">
    <property type="component" value="Unassembled WGS sequence"/>
</dbReference>
<dbReference type="Gene3D" id="3.30.565.10">
    <property type="entry name" value="Histidine kinase-like ATPase, C-terminal domain"/>
    <property type="match status" value="1"/>
</dbReference>
<feature type="transmembrane region" description="Helical" evidence="10">
    <location>
        <begin position="80"/>
        <end position="102"/>
    </location>
</feature>
<gene>
    <name evidence="12" type="ORF">AAH991_11320</name>
</gene>
<keyword evidence="10" id="KW-0812">Transmembrane</keyword>
<keyword evidence="8" id="KW-0902">Two-component regulatory system</keyword>
<dbReference type="Pfam" id="PF02518">
    <property type="entry name" value="HATPase_c"/>
    <property type="match status" value="1"/>
</dbReference>
<feature type="transmembrane region" description="Helical" evidence="10">
    <location>
        <begin position="15"/>
        <end position="34"/>
    </location>
</feature>
<evidence type="ECO:0000313" key="12">
    <source>
        <dbReference type="EMBL" id="MEN3535694.1"/>
    </source>
</evidence>
<feature type="region of interest" description="Disordered" evidence="9">
    <location>
        <begin position="258"/>
        <end position="286"/>
    </location>
</feature>
<sequence length="413" mass="43640">MQVASPPLLRRLPPVAWVVLAWCGGTAFTFLMRMRLPGEWYPAARPAAQFFRWDGLAYFVAATALALVGGALLGRRPLPALALLLTASVLGTMPLGVAEIPLPQFLAAEVAVFLIATGRSRAAGVVAVLTALAVLGGYLAVRVLYGWPIAASSETAVALTTVIAWLLGNSVRESRAHAEELRARAAAQAVTDERLRIARELHDMVAHSIGVIALQAGAARRVIETQPDRARDALGEIETAGRQTLSGLRRMLGALRSHDPERPASAAPPRPGPPEPAHPEAGRPGQALGLADVDRLAATTTQAGVRVDVRRLGQPRPLPPEIDVAAYRVVQEAVTNVLRHAGTASCRVSIDYRDDEVRIEVLDDGRGGDAGDGYGLLGMRERVGVLRGTFAAGPRPGGGFRVAARLPVPAGVR</sequence>
<dbReference type="EC" id="2.7.13.3" evidence="2"/>
<dbReference type="InterPro" id="IPR011712">
    <property type="entry name" value="Sig_transdc_His_kin_sub3_dim/P"/>
</dbReference>
<protein>
    <recommendedName>
        <fullName evidence="2">histidine kinase</fullName>
        <ecNumber evidence="2">2.7.13.3</ecNumber>
    </recommendedName>
</protein>
<dbReference type="RefSeq" id="WP_346225718.1">
    <property type="nucleotide sequence ID" value="NZ_JBDJAW010000007.1"/>
</dbReference>
<organism evidence="12 13">
    <name type="scientific">Microbispora maris</name>
    <dbReference type="NCBI Taxonomy" id="3144104"/>
    <lineage>
        <taxon>Bacteria</taxon>
        <taxon>Bacillati</taxon>
        <taxon>Actinomycetota</taxon>
        <taxon>Actinomycetes</taxon>
        <taxon>Streptosporangiales</taxon>
        <taxon>Streptosporangiaceae</taxon>
        <taxon>Microbispora</taxon>
    </lineage>
</organism>
<evidence type="ECO:0000256" key="6">
    <source>
        <dbReference type="ARBA" id="ARBA00022777"/>
    </source>
</evidence>
<keyword evidence="10" id="KW-1133">Transmembrane helix</keyword>
<evidence type="ECO:0000256" key="1">
    <source>
        <dbReference type="ARBA" id="ARBA00000085"/>
    </source>
</evidence>
<dbReference type="EMBL" id="JBDJAW010000007">
    <property type="protein sequence ID" value="MEN3535694.1"/>
    <property type="molecule type" value="Genomic_DNA"/>
</dbReference>
<dbReference type="SMART" id="SM00387">
    <property type="entry name" value="HATPase_c"/>
    <property type="match status" value="1"/>
</dbReference>
<evidence type="ECO:0000256" key="2">
    <source>
        <dbReference type="ARBA" id="ARBA00012438"/>
    </source>
</evidence>
<dbReference type="InterPro" id="IPR036890">
    <property type="entry name" value="HATPase_C_sf"/>
</dbReference>
<comment type="caution">
    <text evidence="12">The sequence shown here is derived from an EMBL/GenBank/DDBJ whole genome shotgun (WGS) entry which is preliminary data.</text>
</comment>
<dbReference type="InterPro" id="IPR050482">
    <property type="entry name" value="Sensor_HK_TwoCompSys"/>
</dbReference>
<dbReference type="Gene3D" id="1.20.5.1930">
    <property type="match status" value="1"/>
</dbReference>
<keyword evidence="5" id="KW-0547">Nucleotide-binding</keyword>
<name>A0ABV0AKD4_9ACTN</name>
<proteinExistence type="predicted"/>
<keyword evidence="7" id="KW-0067">ATP-binding</keyword>
<dbReference type="PANTHER" id="PTHR24421:SF10">
    <property type="entry name" value="NITRATE_NITRITE SENSOR PROTEIN NARQ"/>
    <property type="match status" value="1"/>
</dbReference>
<keyword evidence="4" id="KW-0808">Transferase</keyword>
<feature type="compositionally biased region" description="Pro residues" evidence="9">
    <location>
        <begin position="266"/>
        <end position="276"/>
    </location>
</feature>
<dbReference type="Pfam" id="PF07730">
    <property type="entry name" value="HisKA_3"/>
    <property type="match status" value="1"/>
</dbReference>
<comment type="catalytic activity">
    <reaction evidence="1">
        <text>ATP + protein L-histidine = ADP + protein N-phospho-L-histidine.</text>
        <dbReference type="EC" id="2.7.13.3"/>
    </reaction>
</comment>
<dbReference type="CDD" id="cd16917">
    <property type="entry name" value="HATPase_UhpB-NarQ-NarX-like"/>
    <property type="match status" value="1"/>
</dbReference>
<feature type="transmembrane region" description="Helical" evidence="10">
    <location>
        <begin position="122"/>
        <end position="141"/>
    </location>
</feature>
<dbReference type="PANTHER" id="PTHR24421">
    <property type="entry name" value="NITRATE/NITRITE SENSOR PROTEIN NARX-RELATED"/>
    <property type="match status" value="1"/>
</dbReference>
<keyword evidence="6 12" id="KW-0418">Kinase</keyword>
<evidence type="ECO:0000256" key="10">
    <source>
        <dbReference type="SAM" id="Phobius"/>
    </source>
</evidence>
<keyword evidence="3" id="KW-0597">Phosphoprotein</keyword>
<keyword evidence="13" id="KW-1185">Reference proteome</keyword>
<evidence type="ECO:0000256" key="8">
    <source>
        <dbReference type="ARBA" id="ARBA00023012"/>
    </source>
</evidence>
<evidence type="ECO:0000256" key="7">
    <source>
        <dbReference type="ARBA" id="ARBA00022840"/>
    </source>
</evidence>
<evidence type="ECO:0000256" key="9">
    <source>
        <dbReference type="SAM" id="MobiDB-lite"/>
    </source>
</evidence>
<evidence type="ECO:0000256" key="4">
    <source>
        <dbReference type="ARBA" id="ARBA00022679"/>
    </source>
</evidence>
<accession>A0ABV0AKD4</accession>
<feature type="transmembrane region" description="Helical" evidence="10">
    <location>
        <begin position="55"/>
        <end position="74"/>
    </location>
</feature>
<dbReference type="InterPro" id="IPR003594">
    <property type="entry name" value="HATPase_dom"/>
</dbReference>
<keyword evidence="10" id="KW-0472">Membrane</keyword>
<dbReference type="GO" id="GO:0016301">
    <property type="term" value="F:kinase activity"/>
    <property type="evidence" value="ECO:0007669"/>
    <property type="project" value="UniProtKB-KW"/>
</dbReference>
<evidence type="ECO:0000313" key="13">
    <source>
        <dbReference type="Proteomes" id="UP001447516"/>
    </source>
</evidence>